<sequence>MSRLILIVEDEILVGLDLSEALHEAGFRTRLARDMFSALRIALEDTVDLATMDVNLAHDTDGVETAIRLRQAHDVPSVFVSASLDGKTRERAQASGPVGFLDKPVATQQLVGVVTRYLAQADAAGPRA</sequence>
<evidence type="ECO:0000256" key="2">
    <source>
        <dbReference type="PROSITE-ProRule" id="PRU00169"/>
    </source>
</evidence>
<keyword evidence="1 2" id="KW-0597">Phosphoprotein</keyword>
<gene>
    <name evidence="5" type="ORF">EYF88_09210</name>
    <name evidence="4" type="ORF">SAMN06265378_105148</name>
</gene>
<evidence type="ECO:0000313" key="6">
    <source>
        <dbReference type="Proteomes" id="UP000198409"/>
    </source>
</evidence>
<dbReference type="SMART" id="SM00448">
    <property type="entry name" value="REC"/>
    <property type="match status" value="1"/>
</dbReference>
<name>A0A238WQ03_9RHOB</name>
<evidence type="ECO:0000256" key="1">
    <source>
        <dbReference type="ARBA" id="ARBA00022553"/>
    </source>
</evidence>
<dbReference type="PROSITE" id="PS50110">
    <property type="entry name" value="RESPONSE_REGULATORY"/>
    <property type="match status" value="1"/>
</dbReference>
<organism evidence="4 6">
    <name type="scientific">Paracoccus sediminis</name>
    <dbReference type="NCBI Taxonomy" id="1214787"/>
    <lineage>
        <taxon>Bacteria</taxon>
        <taxon>Pseudomonadati</taxon>
        <taxon>Pseudomonadota</taxon>
        <taxon>Alphaproteobacteria</taxon>
        <taxon>Rhodobacterales</taxon>
        <taxon>Paracoccaceae</taxon>
        <taxon>Paracoccus</taxon>
    </lineage>
</organism>
<keyword evidence="7" id="KW-1185">Reference proteome</keyword>
<dbReference type="InterPro" id="IPR050595">
    <property type="entry name" value="Bact_response_regulator"/>
</dbReference>
<dbReference type="InterPro" id="IPR001789">
    <property type="entry name" value="Sig_transdc_resp-reg_receiver"/>
</dbReference>
<dbReference type="Pfam" id="PF00072">
    <property type="entry name" value="Response_reg"/>
    <property type="match status" value="1"/>
</dbReference>
<feature type="domain" description="Response regulatory" evidence="3">
    <location>
        <begin position="4"/>
        <end position="118"/>
    </location>
</feature>
<dbReference type="Gene3D" id="3.40.50.2300">
    <property type="match status" value="1"/>
</dbReference>
<dbReference type="SUPFAM" id="SSF52172">
    <property type="entry name" value="CheY-like"/>
    <property type="match status" value="1"/>
</dbReference>
<evidence type="ECO:0000313" key="5">
    <source>
        <dbReference type="EMBL" id="TBN50416.1"/>
    </source>
</evidence>
<evidence type="ECO:0000259" key="3">
    <source>
        <dbReference type="PROSITE" id="PS50110"/>
    </source>
</evidence>
<protein>
    <submittedName>
        <fullName evidence="4 5">Response regulator</fullName>
    </submittedName>
</protein>
<dbReference type="PANTHER" id="PTHR44591:SF3">
    <property type="entry name" value="RESPONSE REGULATORY DOMAIN-CONTAINING PROTEIN"/>
    <property type="match status" value="1"/>
</dbReference>
<dbReference type="RefSeq" id="WP_089387988.1">
    <property type="nucleotide sequence ID" value="NZ_FZNM01000005.1"/>
</dbReference>
<dbReference type="Proteomes" id="UP000198409">
    <property type="component" value="Unassembled WGS sequence"/>
</dbReference>
<proteinExistence type="predicted"/>
<evidence type="ECO:0000313" key="4">
    <source>
        <dbReference type="EMBL" id="SNR48413.1"/>
    </source>
</evidence>
<dbReference type="EMBL" id="FZNM01000005">
    <property type="protein sequence ID" value="SNR48413.1"/>
    <property type="molecule type" value="Genomic_DNA"/>
</dbReference>
<reference evidence="5 7" key="3">
    <citation type="submission" date="2019-02" db="EMBL/GenBank/DDBJ databases">
        <authorList>
            <person name="Zhang G."/>
        </authorList>
    </citation>
    <scope>NUCLEOTIDE SEQUENCE [LARGE SCALE GENOMIC DNA]</scope>
    <source>
        <strain evidence="5 7">CMB17</strain>
    </source>
</reference>
<dbReference type="InterPro" id="IPR011006">
    <property type="entry name" value="CheY-like_superfamily"/>
</dbReference>
<dbReference type="OrthoDB" id="582170at2"/>
<accession>A0A238WQ03</accession>
<dbReference type="AlphaFoldDB" id="A0A238WQ03"/>
<reference evidence="6" key="2">
    <citation type="submission" date="2017-06" db="EMBL/GenBank/DDBJ databases">
        <authorList>
            <person name="Varghese N."/>
            <person name="Submissions S."/>
        </authorList>
    </citation>
    <scope>NUCLEOTIDE SEQUENCE [LARGE SCALE GENOMIC DNA]</scope>
    <source>
        <strain evidence="6">DSM 26170</strain>
    </source>
</reference>
<dbReference type="EMBL" id="SIRL01000005">
    <property type="protein sequence ID" value="TBN50416.1"/>
    <property type="molecule type" value="Genomic_DNA"/>
</dbReference>
<feature type="modified residue" description="4-aspartylphosphate" evidence="2">
    <location>
        <position position="53"/>
    </location>
</feature>
<reference evidence="4" key="1">
    <citation type="submission" date="2017-06" db="EMBL/GenBank/DDBJ databases">
        <authorList>
            <person name="Kim H.J."/>
            <person name="Triplett B.A."/>
        </authorList>
    </citation>
    <scope>NUCLEOTIDE SEQUENCE [LARGE SCALE GENOMIC DNA]</scope>
    <source>
        <strain evidence="4">DSM 26170</strain>
    </source>
</reference>
<evidence type="ECO:0000313" key="7">
    <source>
        <dbReference type="Proteomes" id="UP000292859"/>
    </source>
</evidence>
<dbReference type="Proteomes" id="UP000292859">
    <property type="component" value="Unassembled WGS sequence"/>
</dbReference>
<dbReference type="PANTHER" id="PTHR44591">
    <property type="entry name" value="STRESS RESPONSE REGULATOR PROTEIN 1"/>
    <property type="match status" value="1"/>
</dbReference>
<dbReference type="GO" id="GO:0000160">
    <property type="term" value="P:phosphorelay signal transduction system"/>
    <property type="evidence" value="ECO:0007669"/>
    <property type="project" value="InterPro"/>
</dbReference>